<name>A0ABS5E9U1_9PROT</name>
<sequence>MRLALKTVLLVAGVMTFWRPSLSLSEPVHVSALSDDIVLEHLEEGGSLTTVSGDIRFEEAHALMRVSTISGDIKLGRLAGDAVVSSVSGDVSVGEAYKTLQVDAVSGDLRVDRVFGNAILKTVSGDIDVALGKDENASSMPRSLTLTTVSGDILFHLSQAFSGTIDVWARQNEREHQIPVVQSLGLKVELGPWEESGLSALGLASSNRSREIHVSGRLGDGTGHLVIHTTSGIVRLIQN</sequence>
<dbReference type="Pfam" id="PF13349">
    <property type="entry name" value="DUF4097"/>
    <property type="match status" value="1"/>
</dbReference>
<dbReference type="RefSeq" id="WP_211683282.1">
    <property type="nucleotide sequence ID" value="NZ_JAGRQH010000013.1"/>
</dbReference>
<feature type="domain" description="DUF4097" evidence="1">
    <location>
        <begin position="49"/>
        <end position="166"/>
    </location>
</feature>
<keyword evidence="3" id="KW-1185">Reference proteome</keyword>
<proteinExistence type="predicted"/>
<organism evidence="2 3">
    <name type="scientific">Neokomagataea anthophila</name>
    <dbReference type="NCBI Taxonomy" id="2826925"/>
    <lineage>
        <taxon>Bacteria</taxon>
        <taxon>Pseudomonadati</taxon>
        <taxon>Pseudomonadota</taxon>
        <taxon>Alphaproteobacteria</taxon>
        <taxon>Acetobacterales</taxon>
        <taxon>Acetobacteraceae</taxon>
        <taxon>Neokomagataea</taxon>
    </lineage>
</organism>
<evidence type="ECO:0000259" key="1">
    <source>
        <dbReference type="Pfam" id="PF13349"/>
    </source>
</evidence>
<accession>A0ABS5E9U1</accession>
<evidence type="ECO:0000313" key="2">
    <source>
        <dbReference type="EMBL" id="MBR0560677.1"/>
    </source>
</evidence>
<gene>
    <name evidence="2" type="ORF">KB213_11515</name>
</gene>
<reference evidence="2 3" key="1">
    <citation type="submission" date="2021-04" db="EMBL/GenBank/DDBJ databases">
        <title>The complete genome sequence of Neokomagataea sp. TBRC 2177.</title>
        <authorList>
            <person name="Charoenyingcharoen P."/>
            <person name="Yukphan P."/>
        </authorList>
    </citation>
    <scope>NUCLEOTIDE SEQUENCE [LARGE SCALE GENOMIC DNA]</scope>
    <source>
        <strain evidence="2 3">TBRC 2177</strain>
    </source>
</reference>
<dbReference type="InterPro" id="IPR025164">
    <property type="entry name" value="Toastrack_DUF4097"/>
</dbReference>
<comment type="caution">
    <text evidence="2">The sequence shown here is derived from an EMBL/GenBank/DDBJ whole genome shotgun (WGS) entry which is preliminary data.</text>
</comment>
<protein>
    <submittedName>
        <fullName evidence="2">DUF4097 family beta strand repeat protein</fullName>
    </submittedName>
</protein>
<dbReference type="EMBL" id="JAGRQH010000013">
    <property type="protein sequence ID" value="MBR0560677.1"/>
    <property type="molecule type" value="Genomic_DNA"/>
</dbReference>
<dbReference type="Proteomes" id="UP000677812">
    <property type="component" value="Unassembled WGS sequence"/>
</dbReference>
<evidence type="ECO:0000313" key="3">
    <source>
        <dbReference type="Proteomes" id="UP000677812"/>
    </source>
</evidence>